<evidence type="ECO:0000256" key="5">
    <source>
        <dbReference type="ARBA" id="ARBA00022448"/>
    </source>
</evidence>
<keyword evidence="7" id="KW-0597">Phosphoprotein</keyword>
<dbReference type="PROSITE" id="PS00299">
    <property type="entry name" value="UBIQUITIN_1"/>
    <property type="match status" value="1"/>
</dbReference>
<feature type="domain" description="Autophagy-related protein 11 C-terminal" evidence="22">
    <location>
        <begin position="1048"/>
        <end position="1135"/>
    </location>
</feature>
<dbReference type="GO" id="GO:0061723">
    <property type="term" value="P:glycophagy"/>
    <property type="evidence" value="ECO:0007669"/>
    <property type="project" value="TreeGrafter"/>
</dbReference>
<dbReference type="GO" id="GO:0031090">
    <property type="term" value="C:organelle membrane"/>
    <property type="evidence" value="ECO:0007669"/>
    <property type="project" value="UniProtKB-ARBA"/>
</dbReference>
<evidence type="ECO:0000256" key="11">
    <source>
        <dbReference type="ARBA" id="ARBA00023054"/>
    </source>
</evidence>
<dbReference type="GO" id="GO:0000045">
    <property type="term" value="P:autophagosome assembly"/>
    <property type="evidence" value="ECO:0007669"/>
    <property type="project" value="InterPro"/>
</dbReference>
<evidence type="ECO:0000256" key="4">
    <source>
        <dbReference type="ARBA" id="ARBA00004514"/>
    </source>
</evidence>
<feature type="domain" description="Autophagy protein ATG17-like" evidence="21">
    <location>
        <begin position="117"/>
        <end position="455"/>
    </location>
</feature>
<sequence length="1141" mass="130428">MLYVFLVDTGTTLTFDMNLALETVANLKEVVYKASKIAPDKQVLLISGGQSLDPSYRVCSYSAGTDTNPIFLFCKSTIESAVPPSPSMDFGSAHDLRQKAEACLNDKETTYQTVVTRVQLAQQFHETGREICRVCEQLVHDQHMQQQGWSAVVANLEDVVADFKGRTQLFEQTYQHYLSSREENLDILSHFGEDLSALADIPVLPCLLNQAQEMQLLDWVHSTDDEDTNLNVVADSCTKALEQMDHQLLQALEKHIETALFAAERPEMKEIGGLGERLYGLEQLLVEARKKVQEQGDIAQALLQNQQRARNFNDASVLPELCTSHRHQLKVMLKNDEKLRDIRSRCSRAKEELSTNLHSRLRWMMFVQRQLSEVHERLNLQNENLRRLRRHFDLLRQLHQAPSVYLRSMVEIVRRKHFSTKFIEWAETLSGYARIVHQDEASLRKSFIETCEGHFLTQLFPGIVEHFSPSFATSPPPPFDTNLPPVSVDDLERLKNALPTLWARLQLPCNLKEVLRNPPVLERLHSSAQKMLTPTELQIETGVLPSLSAALLSPPVRSGRSKVKRSQSDFHSDYQAEDSSDSIRRCRDDAGLELQQQLEETVKSQRCRLLALQSHLQCALEAGQAALPAFRTEMDCIRKLTLEWSDVANEQLAWLRSELAQQISKLFASEENAHLAMLDEVRCQNRKLDNEKAALQEELMAVRLELDKWKQQSVEWQEEKKNLVASAQLRLQQREEELQQQRLEQLHQQKLEYAKKIQTLEEAVKVAEEKYKVVVSDWQSASEQENPDALRAWKQELMLGHEVELEQLKLEKDSELNGLLQLHNQMSVPDASDWKKKYEQLLKESEAQKLQIQEECQRKHRLEIEGLRSRFRMMASQSPSDCRSRSDSLDKFEMRTTPPASPSNLVNAKRVSESHTDELLLPLVEKLKQEKDKLSTLVESYTTHYKTSNTKPTKWEATLSEALKDSNQMMQSVGSKVDQLRQESTNLSSKPPLPFTTSISQISSTNMAASVAVLQSDEKSSASPLLPPKSSSKKKPMSKMTRSLVRQGSANVYGCEVGDAVVVQWDERYSTHILYNKGPYLHFLHADSISALGLQNATMEPFLARVIQREFCLVRKEENRYNLPKGTNFYRVKVERVNNAA</sequence>
<evidence type="ECO:0000256" key="12">
    <source>
        <dbReference type="ARBA" id="ARBA00023163"/>
    </source>
</evidence>
<evidence type="ECO:0000256" key="17">
    <source>
        <dbReference type="ARBA" id="ARBA00069790"/>
    </source>
</evidence>
<evidence type="ECO:0000259" key="21">
    <source>
        <dbReference type="Pfam" id="PF04108"/>
    </source>
</evidence>
<reference evidence="23 24" key="1">
    <citation type="submission" date="2022-05" db="EMBL/GenBank/DDBJ databases">
        <title>A multi-omics perspective on studying reproductive biology in Daphnia sinensis.</title>
        <authorList>
            <person name="Jia J."/>
        </authorList>
    </citation>
    <scope>NUCLEOTIDE SEQUENCE [LARGE SCALE GENOMIC DNA]</scope>
    <source>
        <strain evidence="23 24">WSL</strain>
    </source>
</reference>
<evidence type="ECO:0000256" key="15">
    <source>
        <dbReference type="ARBA" id="ARBA00023306"/>
    </source>
</evidence>
<dbReference type="AlphaFoldDB" id="A0AAD5PYG1"/>
<comment type="function">
    <text evidence="16">Involved in autophagy. Regulates early events but also late events of autophagosome formation through direct interaction with Atg16L1. Required for the formation of the autophagosome-like double-membrane structure that surrounds the Salmonella-containing vacuole (SCV) during S.typhimurium infection and subsequent xenophagy. Involved in repair of DNA damage caused by ionizing radiation, which subsequently improves cell survival by decreasing apoptosis. Inhibits PTK2/FAK1 and PTK2B/PYK2 kinase activity, affecting their downstream signaling pathways. Plays a role as a modulator of TGF-beta-signaling by restricting substrate specificity of RNF111. Functions as a DNA-binding transcription factor. Is a potent regulator of the RB1 pathway through induction of RB1 expression. Plays a crucial role in muscular differentiation. Plays an indispensable role in fetal hematopoiesis and in the regulation of neuronal homeostasis.</text>
</comment>
<dbReference type="GO" id="GO:1990316">
    <property type="term" value="C:Atg1/ULK1 kinase complex"/>
    <property type="evidence" value="ECO:0007669"/>
    <property type="project" value="TreeGrafter"/>
</dbReference>
<keyword evidence="15" id="KW-0131">Cell cycle</keyword>
<dbReference type="InterPro" id="IPR019460">
    <property type="entry name" value="Atg11_C"/>
</dbReference>
<dbReference type="GO" id="GO:0034517">
    <property type="term" value="P:ribophagy"/>
    <property type="evidence" value="ECO:0007669"/>
    <property type="project" value="TreeGrafter"/>
</dbReference>
<evidence type="ECO:0000256" key="8">
    <source>
        <dbReference type="ARBA" id="ARBA00022927"/>
    </source>
</evidence>
<evidence type="ECO:0000256" key="3">
    <source>
        <dbReference type="ARBA" id="ARBA00004371"/>
    </source>
</evidence>
<dbReference type="GO" id="GO:0060090">
    <property type="term" value="F:molecular adaptor activity"/>
    <property type="evidence" value="ECO:0007669"/>
    <property type="project" value="TreeGrafter"/>
</dbReference>
<keyword evidence="14" id="KW-0539">Nucleus</keyword>
<feature type="compositionally biased region" description="Low complexity" evidence="20">
    <location>
        <begin position="1021"/>
        <end position="1030"/>
    </location>
</feature>
<dbReference type="GO" id="GO:0019901">
    <property type="term" value="F:protein kinase binding"/>
    <property type="evidence" value="ECO:0007669"/>
    <property type="project" value="UniProtKB-ARBA"/>
</dbReference>
<comment type="subcellular location">
    <subcellularLocation>
        <location evidence="4">Cytoplasm</location>
        <location evidence="4">Cytosol</location>
    </subcellularLocation>
    <subcellularLocation>
        <location evidence="3">Lysosome</location>
    </subcellularLocation>
    <subcellularLocation>
        <location evidence="1">Nucleus</location>
    </subcellularLocation>
    <subcellularLocation>
        <location evidence="2">Preautophagosomal structure</location>
    </subcellularLocation>
</comment>
<dbReference type="CDD" id="cd17060">
    <property type="entry name" value="Ubl_RB1CC1"/>
    <property type="match status" value="1"/>
</dbReference>
<dbReference type="EMBL" id="WJBH02000001">
    <property type="protein sequence ID" value="KAI9564676.1"/>
    <property type="molecule type" value="Genomic_DNA"/>
</dbReference>
<accession>A0AAD5PYG1</accession>
<feature type="region of interest" description="Disordered" evidence="20">
    <location>
        <begin position="558"/>
        <end position="577"/>
    </location>
</feature>
<evidence type="ECO:0000259" key="22">
    <source>
        <dbReference type="Pfam" id="PF10377"/>
    </source>
</evidence>
<dbReference type="GO" id="GO:0061709">
    <property type="term" value="P:reticulophagy"/>
    <property type="evidence" value="ECO:0007669"/>
    <property type="project" value="TreeGrafter"/>
</dbReference>
<evidence type="ECO:0000256" key="2">
    <source>
        <dbReference type="ARBA" id="ARBA00004329"/>
    </source>
</evidence>
<keyword evidence="5" id="KW-0813">Transport</keyword>
<evidence type="ECO:0000256" key="7">
    <source>
        <dbReference type="ARBA" id="ARBA00022553"/>
    </source>
</evidence>
<name>A0AAD5PYG1_9CRUS</name>
<dbReference type="Pfam" id="PF04108">
    <property type="entry name" value="ATG17_like"/>
    <property type="match status" value="1"/>
</dbReference>
<evidence type="ECO:0000256" key="18">
    <source>
        <dbReference type="ARBA" id="ARBA00080154"/>
    </source>
</evidence>
<feature type="region of interest" description="Disordered" evidence="20">
    <location>
        <begin position="1019"/>
        <end position="1041"/>
    </location>
</feature>
<dbReference type="InterPro" id="IPR045326">
    <property type="entry name" value="ATG17-like_dom"/>
</dbReference>
<keyword evidence="12" id="KW-0804">Transcription</keyword>
<dbReference type="GO" id="GO:0005829">
    <property type="term" value="C:cytosol"/>
    <property type="evidence" value="ECO:0007669"/>
    <property type="project" value="UniProtKB-SubCell"/>
</dbReference>
<evidence type="ECO:0000256" key="1">
    <source>
        <dbReference type="ARBA" id="ARBA00004123"/>
    </source>
</evidence>
<dbReference type="GO" id="GO:0000422">
    <property type="term" value="P:autophagy of mitochondrion"/>
    <property type="evidence" value="ECO:0007669"/>
    <property type="project" value="TreeGrafter"/>
</dbReference>
<evidence type="ECO:0000256" key="6">
    <source>
        <dbReference type="ARBA" id="ARBA00022490"/>
    </source>
</evidence>
<dbReference type="GO" id="GO:0034727">
    <property type="term" value="P:piecemeal microautophagy of the nucleus"/>
    <property type="evidence" value="ECO:0007669"/>
    <property type="project" value="TreeGrafter"/>
</dbReference>
<dbReference type="InterPro" id="IPR029071">
    <property type="entry name" value="Ubiquitin-like_domsf"/>
</dbReference>
<keyword evidence="9" id="KW-0072">Autophagy</keyword>
<evidence type="ECO:0000256" key="10">
    <source>
        <dbReference type="ARBA" id="ARBA00023015"/>
    </source>
</evidence>
<gene>
    <name evidence="23" type="ORF">GHT06_008417</name>
</gene>
<dbReference type="InterPro" id="IPR019954">
    <property type="entry name" value="Ubiquitin_CS"/>
</dbReference>
<dbReference type="Gene3D" id="3.10.20.90">
    <property type="entry name" value="Phosphatidylinositol 3-kinase Catalytic Subunit, Chain A, domain 1"/>
    <property type="match status" value="1"/>
</dbReference>
<keyword evidence="24" id="KW-1185">Reference proteome</keyword>
<protein>
    <recommendedName>
        <fullName evidence="17">RB1-inducible coiled-coil protein 1</fullName>
    </recommendedName>
    <alternativeName>
        <fullName evidence="18">FAK family kinase-interacting protein of 200 kDa</fullName>
    </alternativeName>
</protein>
<dbReference type="FunFam" id="3.10.20.90:FF:000049">
    <property type="entry name" value="RB1-inducible coiled-coil protein 1 isoform X1"/>
    <property type="match status" value="1"/>
</dbReference>
<evidence type="ECO:0000256" key="9">
    <source>
        <dbReference type="ARBA" id="ARBA00023006"/>
    </source>
</evidence>
<keyword evidence="11 19" id="KW-0175">Coiled coil</keyword>
<dbReference type="GO" id="GO:0005764">
    <property type="term" value="C:lysosome"/>
    <property type="evidence" value="ECO:0007669"/>
    <property type="project" value="UniProtKB-SubCell"/>
</dbReference>
<dbReference type="Proteomes" id="UP000820818">
    <property type="component" value="Linkage Group LG1"/>
</dbReference>
<evidence type="ECO:0000313" key="24">
    <source>
        <dbReference type="Proteomes" id="UP000820818"/>
    </source>
</evidence>
<keyword evidence="8" id="KW-0653">Protein transport</keyword>
<dbReference type="SUPFAM" id="SSF54236">
    <property type="entry name" value="Ubiquitin-like"/>
    <property type="match status" value="1"/>
</dbReference>
<dbReference type="GO" id="GO:0005634">
    <property type="term" value="C:nucleus"/>
    <property type="evidence" value="ECO:0007669"/>
    <property type="project" value="UniProtKB-SubCell"/>
</dbReference>
<evidence type="ECO:0000256" key="16">
    <source>
        <dbReference type="ARBA" id="ARBA00053494"/>
    </source>
</evidence>
<proteinExistence type="predicted"/>
<evidence type="ECO:0000256" key="20">
    <source>
        <dbReference type="SAM" id="MobiDB-lite"/>
    </source>
</evidence>
<feature type="coiled-coil region" evidence="19">
    <location>
        <begin position="678"/>
        <end position="777"/>
    </location>
</feature>
<dbReference type="GO" id="GO:0015031">
    <property type="term" value="P:protein transport"/>
    <property type="evidence" value="ECO:0007669"/>
    <property type="project" value="UniProtKB-KW"/>
</dbReference>
<dbReference type="GO" id="GO:0008285">
    <property type="term" value="P:negative regulation of cell population proliferation"/>
    <property type="evidence" value="ECO:0007669"/>
    <property type="project" value="UniProtKB-ARBA"/>
</dbReference>
<keyword evidence="10" id="KW-0805">Transcription regulation</keyword>
<evidence type="ECO:0000256" key="13">
    <source>
        <dbReference type="ARBA" id="ARBA00023228"/>
    </source>
</evidence>
<evidence type="ECO:0000256" key="14">
    <source>
        <dbReference type="ARBA" id="ARBA00023242"/>
    </source>
</evidence>
<evidence type="ECO:0000313" key="23">
    <source>
        <dbReference type="EMBL" id="KAI9564676.1"/>
    </source>
</evidence>
<keyword evidence="13" id="KW-0458">Lysosome</keyword>
<dbReference type="GO" id="GO:0034045">
    <property type="term" value="C:phagophore assembly site membrane"/>
    <property type="evidence" value="ECO:0007669"/>
    <property type="project" value="TreeGrafter"/>
</dbReference>
<dbReference type="Pfam" id="PF10377">
    <property type="entry name" value="ATG11"/>
    <property type="match status" value="1"/>
</dbReference>
<organism evidence="23 24">
    <name type="scientific">Daphnia sinensis</name>
    <dbReference type="NCBI Taxonomy" id="1820382"/>
    <lineage>
        <taxon>Eukaryota</taxon>
        <taxon>Metazoa</taxon>
        <taxon>Ecdysozoa</taxon>
        <taxon>Arthropoda</taxon>
        <taxon>Crustacea</taxon>
        <taxon>Branchiopoda</taxon>
        <taxon>Diplostraca</taxon>
        <taxon>Cladocera</taxon>
        <taxon>Anomopoda</taxon>
        <taxon>Daphniidae</taxon>
        <taxon>Daphnia</taxon>
        <taxon>Daphnia similis group</taxon>
    </lineage>
</organism>
<keyword evidence="6" id="KW-0963">Cytoplasm</keyword>
<dbReference type="PANTHER" id="PTHR13222">
    <property type="entry name" value="RB1-INDUCIBLE COILED-COIL"/>
    <property type="match status" value="1"/>
</dbReference>
<dbReference type="InterPro" id="IPR040040">
    <property type="entry name" value="ATG11"/>
</dbReference>
<feature type="coiled-coil region" evidence="19">
    <location>
        <begin position="924"/>
        <end position="983"/>
    </location>
</feature>
<evidence type="ECO:0000256" key="19">
    <source>
        <dbReference type="SAM" id="Coils"/>
    </source>
</evidence>
<comment type="caution">
    <text evidence="23">The sequence shown here is derived from an EMBL/GenBank/DDBJ whole genome shotgun (WGS) entry which is preliminary data.</text>
</comment>
<dbReference type="PANTHER" id="PTHR13222:SF1">
    <property type="entry name" value="RB1-INDUCIBLE COILED-COIL PROTEIN 1"/>
    <property type="match status" value="1"/>
</dbReference>